<evidence type="ECO:0000256" key="4">
    <source>
        <dbReference type="ARBA" id="ARBA00011702"/>
    </source>
</evidence>
<evidence type="ECO:0000256" key="18">
    <source>
        <dbReference type="RuleBase" id="RU366027"/>
    </source>
</evidence>
<accession>A0ABP8UVN2</accession>
<proteinExistence type="inferred from homology"/>
<dbReference type="SUPFAM" id="SSF56931">
    <property type="entry name" value="Outer membrane phospholipase A (OMPLA)"/>
    <property type="match status" value="1"/>
</dbReference>
<dbReference type="Gene3D" id="2.40.230.10">
    <property type="entry name" value="Phospholipase A1"/>
    <property type="match status" value="1"/>
</dbReference>
<sequence>MNWNHAHVLASLCAMLGFANMSVSSTATTALHEPTDSESDLFILKPYRTNYLLPAHHSQKPNQAFFAPLNPNDRNVKRTEIEFQLSLRFAFAGNLFKPDDTLQFAYTQNSFWQAYDKSAYFRDTDYQPELFYTLPMNHTWGEWVWRSASAGFLHESNGKGGDNEHSWNRVYLDFLLENGNVAISLKPWVRLKITNHDYNKDISHYRGDGELQLHYTLNNHQMIFKSRNNLGSLFSRGYEEFTWLFPIHRNLQGMIKLTSGYGESISDYNHYNNTFGFGVAFSHWQL</sequence>
<keyword evidence="15 18" id="KW-0443">Lipid metabolism</keyword>
<evidence type="ECO:0000256" key="14">
    <source>
        <dbReference type="ARBA" id="ARBA00022963"/>
    </source>
</evidence>
<gene>
    <name evidence="19" type="ORF">GCM10023116_00760</name>
</gene>
<evidence type="ECO:0000256" key="3">
    <source>
        <dbReference type="ARBA" id="ARBA00010525"/>
    </source>
</evidence>
<comment type="catalytic activity">
    <reaction evidence="1 18">
        <text>a 1,2-diacyl-sn-glycero-3-phosphocholine + H2O = a 2-acyl-sn-glycero-3-phosphocholine + a fatty acid + H(+)</text>
        <dbReference type="Rhea" id="RHEA:18689"/>
        <dbReference type="ChEBI" id="CHEBI:15377"/>
        <dbReference type="ChEBI" id="CHEBI:15378"/>
        <dbReference type="ChEBI" id="CHEBI:28868"/>
        <dbReference type="ChEBI" id="CHEBI:57643"/>
        <dbReference type="ChEBI" id="CHEBI:57875"/>
        <dbReference type="EC" id="3.1.1.32"/>
    </reaction>
</comment>
<feature type="chain" id="PRO_5045012925" description="Phospholipase A1" evidence="18">
    <location>
        <begin position="30"/>
        <end position="286"/>
    </location>
</feature>
<evidence type="ECO:0000313" key="20">
    <source>
        <dbReference type="Proteomes" id="UP001500604"/>
    </source>
</evidence>
<keyword evidence="20" id="KW-1185">Reference proteome</keyword>
<evidence type="ECO:0000256" key="13">
    <source>
        <dbReference type="ARBA" id="ARBA00022837"/>
    </source>
</evidence>
<organism evidence="19 20">
    <name type="scientific">Kistimonas scapharcae</name>
    <dbReference type="NCBI Taxonomy" id="1036133"/>
    <lineage>
        <taxon>Bacteria</taxon>
        <taxon>Pseudomonadati</taxon>
        <taxon>Pseudomonadota</taxon>
        <taxon>Gammaproteobacteria</taxon>
        <taxon>Oceanospirillales</taxon>
        <taxon>Endozoicomonadaceae</taxon>
        <taxon>Kistimonas</taxon>
    </lineage>
</organism>
<keyword evidence="13 18" id="KW-0106">Calcium</keyword>
<dbReference type="RefSeq" id="WP_345192695.1">
    <property type="nucleotide sequence ID" value="NZ_BAABFL010000004.1"/>
</dbReference>
<comment type="subcellular location">
    <subcellularLocation>
        <location evidence="18">Cell outer membrane</location>
        <topology evidence="18">Multi-pass membrane protein</topology>
    </subcellularLocation>
    <text evidence="18">One of the very few enzymes located there.</text>
</comment>
<evidence type="ECO:0000256" key="6">
    <source>
        <dbReference type="ARBA" id="ARBA00013278"/>
    </source>
</evidence>
<evidence type="ECO:0000256" key="8">
    <source>
        <dbReference type="ARBA" id="ARBA00022452"/>
    </source>
</evidence>
<evidence type="ECO:0000313" key="19">
    <source>
        <dbReference type="EMBL" id="GAA4647814.1"/>
    </source>
</evidence>
<feature type="signal peptide" evidence="18">
    <location>
        <begin position="1"/>
        <end position="29"/>
    </location>
</feature>
<comment type="caution">
    <text evidence="19">The sequence shown here is derived from an EMBL/GenBank/DDBJ whole genome shotgun (WGS) entry which is preliminary data.</text>
</comment>
<keyword evidence="10 18" id="KW-0479">Metal-binding</keyword>
<evidence type="ECO:0000256" key="15">
    <source>
        <dbReference type="ARBA" id="ARBA00023098"/>
    </source>
</evidence>
<keyword evidence="11 18" id="KW-0732">Signal</keyword>
<keyword evidence="17 18" id="KW-0998">Cell outer membrane</keyword>
<dbReference type="PANTHER" id="PTHR40457">
    <property type="entry name" value="PHOSPHOLIPASE A1"/>
    <property type="match status" value="1"/>
</dbReference>
<evidence type="ECO:0000256" key="17">
    <source>
        <dbReference type="ARBA" id="ARBA00023237"/>
    </source>
</evidence>
<reference evidence="20" key="1">
    <citation type="journal article" date="2019" name="Int. J. Syst. Evol. Microbiol.">
        <title>The Global Catalogue of Microorganisms (GCM) 10K type strain sequencing project: providing services to taxonomists for standard genome sequencing and annotation.</title>
        <authorList>
            <consortium name="The Broad Institute Genomics Platform"/>
            <consortium name="The Broad Institute Genome Sequencing Center for Infectious Disease"/>
            <person name="Wu L."/>
            <person name="Ma J."/>
        </authorList>
    </citation>
    <scope>NUCLEOTIDE SEQUENCE [LARGE SCALE GENOMIC DNA]</scope>
    <source>
        <strain evidence="20">JCM 17805</strain>
    </source>
</reference>
<dbReference type="EMBL" id="BAABFL010000004">
    <property type="protein sequence ID" value="GAA4647814.1"/>
    <property type="molecule type" value="Genomic_DNA"/>
</dbReference>
<comment type="catalytic activity">
    <reaction evidence="2 18">
        <text>a 1,2-diacyl-sn-glycero-3-phosphocholine + H2O = a 1-acyl-sn-glycero-3-phosphocholine + a fatty acid + H(+)</text>
        <dbReference type="Rhea" id="RHEA:15801"/>
        <dbReference type="ChEBI" id="CHEBI:15377"/>
        <dbReference type="ChEBI" id="CHEBI:15378"/>
        <dbReference type="ChEBI" id="CHEBI:28868"/>
        <dbReference type="ChEBI" id="CHEBI:57643"/>
        <dbReference type="ChEBI" id="CHEBI:58168"/>
        <dbReference type="EC" id="3.1.1.4"/>
    </reaction>
</comment>
<dbReference type="InterPro" id="IPR036541">
    <property type="entry name" value="PLipase_A1_sf"/>
</dbReference>
<evidence type="ECO:0000256" key="10">
    <source>
        <dbReference type="ARBA" id="ARBA00022723"/>
    </source>
</evidence>
<comment type="similarity">
    <text evidence="3 18">Belongs to the phospholipase A1 family.</text>
</comment>
<dbReference type="EC" id="3.1.1.32" evidence="5 18"/>
<keyword evidence="9" id="KW-0812">Transmembrane</keyword>
<dbReference type="PRINTS" id="PR01486">
    <property type="entry name" value="PHPHLIPASEA1"/>
</dbReference>
<keyword evidence="12 18" id="KW-0378">Hydrolase</keyword>
<evidence type="ECO:0000256" key="5">
    <source>
        <dbReference type="ARBA" id="ARBA00013179"/>
    </source>
</evidence>
<protein>
    <recommendedName>
        <fullName evidence="7 18">Phospholipase A1</fullName>
        <ecNumber evidence="5 18">3.1.1.32</ecNumber>
        <ecNumber evidence="6 18">3.1.1.4</ecNumber>
    </recommendedName>
    <alternativeName>
        <fullName evidence="18">Phosphatidylcholine 1-acylhydrolase</fullName>
    </alternativeName>
</protein>
<evidence type="ECO:0000256" key="16">
    <source>
        <dbReference type="ARBA" id="ARBA00023136"/>
    </source>
</evidence>
<evidence type="ECO:0000256" key="1">
    <source>
        <dbReference type="ARBA" id="ARBA00000111"/>
    </source>
</evidence>
<comment type="subunit">
    <text evidence="4 18">Homodimer; dimerization is reversible, and the dimeric form is the active one.</text>
</comment>
<evidence type="ECO:0000256" key="12">
    <source>
        <dbReference type="ARBA" id="ARBA00022801"/>
    </source>
</evidence>
<keyword evidence="14 18" id="KW-0442">Lipid degradation</keyword>
<comment type="cofactor">
    <cofactor evidence="18">
        <name>Ca(2+)</name>
        <dbReference type="ChEBI" id="CHEBI:29108"/>
    </cofactor>
    <text evidence="18">Binds 1 Ca(2+) ion per monomer. In the dimeric form the Ca(2+) is bound by different amino acids with binding of each Ca(2+) shared with ligands coming from each monomer. The Ca(2+) ion may have a role in catalysis.</text>
</comment>
<dbReference type="Pfam" id="PF02253">
    <property type="entry name" value="PLA1"/>
    <property type="match status" value="1"/>
</dbReference>
<comment type="function">
    <text evidence="18">Hydrolysis of phosphatidylcholine with phospholipase A2 (EC 3.1.1.4) and phospholipase A1 (EC 3.1.1.32) activities.</text>
</comment>
<keyword evidence="16" id="KW-0472">Membrane</keyword>
<keyword evidence="8" id="KW-1134">Transmembrane beta strand</keyword>
<evidence type="ECO:0000256" key="7">
    <source>
        <dbReference type="ARBA" id="ARBA00021726"/>
    </source>
</evidence>
<dbReference type="InterPro" id="IPR003187">
    <property type="entry name" value="PLipase_A1"/>
</dbReference>
<evidence type="ECO:0000256" key="11">
    <source>
        <dbReference type="ARBA" id="ARBA00022729"/>
    </source>
</evidence>
<evidence type="ECO:0000256" key="2">
    <source>
        <dbReference type="ARBA" id="ARBA00001604"/>
    </source>
</evidence>
<name>A0ABP8UVN2_9GAMM</name>
<dbReference type="PANTHER" id="PTHR40457:SF1">
    <property type="entry name" value="PHOSPHOLIPASE A1"/>
    <property type="match status" value="1"/>
</dbReference>
<dbReference type="EC" id="3.1.1.4" evidence="6 18"/>
<evidence type="ECO:0000256" key="9">
    <source>
        <dbReference type="ARBA" id="ARBA00022692"/>
    </source>
</evidence>
<dbReference type="Proteomes" id="UP001500604">
    <property type="component" value="Unassembled WGS sequence"/>
</dbReference>